<proteinExistence type="predicted"/>
<dbReference type="AlphaFoldDB" id="A0A427A7K7"/>
<evidence type="ECO:0000313" key="2">
    <source>
        <dbReference type="Proteomes" id="UP000287651"/>
    </source>
</evidence>
<protein>
    <submittedName>
        <fullName evidence="1">Uncharacterized protein</fullName>
    </submittedName>
</protein>
<evidence type="ECO:0000313" key="1">
    <source>
        <dbReference type="EMBL" id="RRT72225.1"/>
    </source>
</evidence>
<dbReference type="EMBL" id="AMZH03003470">
    <property type="protein sequence ID" value="RRT72225.1"/>
    <property type="molecule type" value="Genomic_DNA"/>
</dbReference>
<sequence>MDTARTGWYVPVHPLIGTQTAHYQMVSSIGVVFAPVGGRFRAISAEGEKEEGEEKENLEFGATRDLSSPTRSVARGRFLLPLWDAKGARRATRDGGSKHGALGHSYNSVTAAAIWCFVAYVIVGI</sequence>
<reference evidence="1 2" key="1">
    <citation type="journal article" date="2014" name="Agronomy (Basel)">
        <title>A Draft Genome Sequence for Ensete ventricosum, the Drought-Tolerant Tree Against Hunger.</title>
        <authorList>
            <person name="Harrison J."/>
            <person name="Moore K.A."/>
            <person name="Paszkiewicz K."/>
            <person name="Jones T."/>
            <person name="Grant M."/>
            <person name="Ambacheew D."/>
            <person name="Muzemil S."/>
            <person name="Studholme D.J."/>
        </authorList>
    </citation>
    <scope>NUCLEOTIDE SEQUENCE [LARGE SCALE GENOMIC DNA]</scope>
</reference>
<dbReference type="Proteomes" id="UP000287651">
    <property type="component" value="Unassembled WGS sequence"/>
</dbReference>
<accession>A0A427A7K7</accession>
<organism evidence="1 2">
    <name type="scientific">Ensete ventricosum</name>
    <name type="common">Abyssinian banana</name>
    <name type="synonym">Musa ensete</name>
    <dbReference type="NCBI Taxonomy" id="4639"/>
    <lineage>
        <taxon>Eukaryota</taxon>
        <taxon>Viridiplantae</taxon>
        <taxon>Streptophyta</taxon>
        <taxon>Embryophyta</taxon>
        <taxon>Tracheophyta</taxon>
        <taxon>Spermatophyta</taxon>
        <taxon>Magnoliopsida</taxon>
        <taxon>Liliopsida</taxon>
        <taxon>Zingiberales</taxon>
        <taxon>Musaceae</taxon>
        <taxon>Ensete</taxon>
    </lineage>
</organism>
<gene>
    <name evidence="1" type="ORF">B296_00014470</name>
</gene>
<name>A0A427A7K7_ENSVE</name>
<comment type="caution">
    <text evidence="1">The sequence shown here is derived from an EMBL/GenBank/DDBJ whole genome shotgun (WGS) entry which is preliminary data.</text>
</comment>